<gene>
    <name evidence="6" type="ORF">SAMN05444142_101683</name>
</gene>
<evidence type="ECO:0000256" key="1">
    <source>
        <dbReference type="ARBA" id="ARBA00009437"/>
    </source>
</evidence>
<dbReference type="InterPro" id="IPR036390">
    <property type="entry name" value="WH_DNA-bd_sf"/>
</dbReference>
<dbReference type="InterPro" id="IPR050176">
    <property type="entry name" value="LTTR"/>
</dbReference>
<dbReference type="SUPFAM" id="SSF46785">
    <property type="entry name" value="Winged helix' DNA-binding domain"/>
    <property type="match status" value="1"/>
</dbReference>
<comment type="similarity">
    <text evidence="1">Belongs to the LysR transcriptional regulatory family.</text>
</comment>
<proteinExistence type="inferred from homology"/>
<protein>
    <submittedName>
        <fullName evidence="6">Transcriptional regulator</fullName>
    </submittedName>
</protein>
<evidence type="ECO:0000256" key="2">
    <source>
        <dbReference type="ARBA" id="ARBA00023015"/>
    </source>
</evidence>
<evidence type="ECO:0000313" key="7">
    <source>
        <dbReference type="Proteomes" id="UP000324252"/>
    </source>
</evidence>
<dbReference type="Pfam" id="PF03466">
    <property type="entry name" value="LysR_substrate"/>
    <property type="match status" value="1"/>
</dbReference>
<dbReference type="FunFam" id="1.10.10.10:FF:000001">
    <property type="entry name" value="LysR family transcriptional regulator"/>
    <property type="match status" value="1"/>
</dbReference>
<dbReference type="InterPro" id="IPR000847">
    <property type="entry name" value="LysR_HTH_N"/>
</dbReference>
<dbReference type="RefSeq" id="WP_149786442.1">
    <property type="nucleotide sequence ID" value="NZ_FNIO01000001.1"/>
</dbReference>
<dbReference type="GO" id="GO:0003677">
    <property type="term" value="F:DNA binding"/>
    <property type="evidence" value="ECO:0007669"/>
    <property type="project" value="UniProtKB-KW"/>
</dbReference>
<evidence type="ECO:0000313" key="6">
    <source>
        <dbReference type="EMBL" id="SHJ57416.1"/>
    </source>
</evidence>
<organism evidence="6 7">
    <name type="scientific">Lutimaribacter pacificus</name>
    <dbReference type="NCBI Taxonomy" id="391948"/>
    <lineage>
        <taxon>Bacteria</taxon>
        <taxon>Pseudomonadati</taxon>
        <taxon>Pseudomonadota</taxon>
        <taxon>Alphaproteobacteria</taxon>
        <taxon>Rhodobacterales</taxon>
        <taxon>Roseobacteraceae</taxon>
        <taxon>Lutimaribacter</taxon>
    </lineage>
</organism>
<accession>A0A1H0BDC8</accession>
<keyword evidence="3" id="KW-0238">DNA-binding</keyword>
<dbReference type="EMBL" id="FQZZ01000001">
    <property type="protein sequence ID" value="SHJ57416.1"/>
    <property type="molecule type" value="Genomic_DNA"/>
</dbReference>
<evidence type="ECO:0000256" key="3">
    <source>
        <dbReference type="ARBA" id="ARBA00023125"/>
    </source>
</evidence>
<reference evidence="6 7" key="1">
    <citation type="submission" date="2016-11" db="EMBL/GenBank/DDBJ databases">
        <authorList>
            <person name="Varghese N."/>
            <person name="Submissions S."/>
        </authorList>
    </citation>
    <scope>NUCLEOTIDE SEQUENCE [LARGE SCALE GENOMIC DNA]</scope>
    <source>
        <strain evidence="6 7">DSM 29620</strain>
    </source>
</reference>
<dbReference type="Gene3D" id="3.40.190.10">
    <property type="entry name" value="Periplasmic binding protein-like II"/>
    <property type="match status" value="2"/>
</dbReference>
<dbReference type="GO" id="GO:0003700">
    <property type="term" value="F:DNA-binding transcription factor activity"/>
    <property type="evidence" value="ECO:0007669"/>
    <property type="project" value="InterPro"/>
</dbReference>
<dbReference type="Pfam" id="PF00126">
    <property type="entry name" value="HTH_1"/>
    <property type="match status" value="1"/>
</dbReference>
<dbReference type="Proteomes" id="UP000324252">
    <property type="component" value="Unassembled WGS sequence"/>
</dbReference>
<keyword evidence="4" id="KW-0804">Transcription</keyword>
<dbReference type="AlphaFoldDB" id="A0A1H0BDC8"/>
<keyword evidence="7" id="KW-1185">Reference proteome</keyword>
<name>A0A1H0BDC8_9RHOB</name>
<dbReference type="SUPFAM" id="SSF53850">
    <property type="entry name" value="Periplasmic binding protein-like II"/>
    <property type="match status" value="1"/>
</dbReference>
<sequence>MDHLSSDLLRTFLAVAEAGSVTEGAARVYRSQSAVSLQVRKLEDILGRPVFDRHGRGVVLTEAGERLLPVARDITRKLDATLRELTSDDLHGKLRLGIPDDQTKDRLSRIVAGFAQSHPLVDLDVTCALSAGFPDALASGALDIAIFEVATPGPGADILQEERTCWMVSRHHDLLSRDPLPVALFDRDCWWRDAALDALAAAGRPFRIVYSSQSVSGVAAAIEAGIAIGLLGASGMTEDLRRLAPEEGFGDMPVSNLVLGVRPGATTPPIHAMRTAIRRAFGAG</sequence>
<dbReference type="OrthoDB" id="9803735at2"/>
<dbReference type="InterPro" id="IPR005119">
    <property type="entry name" value="LysR_subst-bd"/>
</dbReference>
<evidence type="ECO:0000256" key="4">
    <source>
        <dbReference type="ARBA" id="ARBA00023163"/>
    </source>
</evidence>
<feature type="domain" description="HTH lysR-type" evidence="5">
    <location>
        <begin position="4"/>
        <end position="61"/>
    </location>
</feature>
<dbReference type="InterPro" id="IPR036388">
    <property type="entry name" value="WH-like_DNA-bd_sf"/>
</dbReference>
<dbReference type="PROSITE" id="PS50931">
    <property type="entry name" value="HTH_LYSR"/>
    <property type="match status" value="1"/>
</dbReference>
<dbReference type="Gene3D" id="1.10.10.10">
    <property type="entry name" value="Winged helix-like DNA-binding domain superfamily/Winged helix DNA-binding domain"/>
    <property type="match status" value="1"/>
</dbReference>
<evidence type="ECO:0000259" key="5">
    <source>
        <dbReference type="PROSITE" id="PS50931"/>
    </source>
</evidence>
<dbReference type="PANTHER" id="PTHR30579">
    <property type="entry name" value="TRANSCRIPTIONAL REGULATOR"/>
    <property type="match status" value="1"/>
</dbReference>
<dbReference type="PANTHER" id="PTHR30579:SF7">
    <property type="entry name" value="HTH-TYPE TRANSCRIPTIONAL REGULATOR LRHA-RELATED"/>
    <property type="match status" value="1"/>
</dbReference>
<keyword evidence="2" id="KW-0805">Transcription regulation</keyword>